<gene>
    <name evidence="2" type="ORF">PIB30_067122</name>
</gene>
<proteinExistence type="predicted"/>
<protein>
    <recommendedName>
        <fullName evidence="4">Protein FAR1-RELATED SEQUENCE</fullName>
    </recommendedName>
</protein>
<keyword evidence="3" id="KW-1185">Reference proteome</keyword>
<evidence type="ECO:0000313" key="3">
    <source>
        <dbReference type="Proteomes" id="UP001341840"/>
    </source>
</evidence>
<reference evidence="2 3" key="1">
    <citation type="journal article" date="2023" name="Plants (Basel)">
        <title>Bridging the Gap: Combining Genomics and Transcriptomics Approaches to Understand Stylosanthes scabra, an Orphan Legume from the Brazilian Caatinga.</title>
        <authorList>
            <person name="Ferreira-Neto J.R.C."/>
            <person name="da Silva M.D."/>
            <person name="Binneck E."/>
            <person name="de Melo N.F."/>
            <person name="da Silva R.H."/>
            <person name="de Melo A.L.T.M."/>
            <person name="Pandolfi V."/>
            <person name="Bustamante F.O."/>
            <person name="Brasileiro-Vidal A.C."/>
            <person name="Benko-Iseppon A.M."/>
        </authorList>
    </citation>
    <scope>NUCLEOTIDE SEQUENCE [LARGE SCALE GENOMIC DNA]</scope>
    <source>
        <tissue evidence="2">Leaves</tissue>
    </source>
</reference>
<dbReference type="EMBL" id="JASCZI010091316">
    <property type="protein sequence ID" value="MED6149902.1"/>
    <property type="molecule type" value="Genomic_DNA"/>
</dbReference>
<dbReference type="Proteomes" id="UP001341840">
    <property type="component" value="Unassembled WGS sequence"/>
</dbReference>
<feature type="region of interest" description="Disordered" evidence="1">
    <location>
        <begin position="1"/>
        <end position="28"/>
    </location>
</feature>
<sequence>MEAEDNRVNSDALSKEVNDDTVNTEKEWIPECEDELKGKVGMLFDTFEEGGEFYKRYAHAAGFSIRNSTKTKDKQGVQW</sequence>
<name>A0ABU6TM82_9FABA</name>
<evidence type="ECO:0000313" key="2">
    <source>
        <dbReference type="EMBL" id="MED6149902.1"/>
    </source>
</evidence>
<accession>A0ABU6TM82</accession>
<comment type="caution">
    <text evidence="2">The sequence shown here is derived from an EMBL/GenBank/DDBJ whole genome shotgun (WGS) entry which is preliminary data.</text>
</comment>
<evidence type="ECO:0008006" key="4">
    <source>
        <dbReference type="Google" id="ProtNLM"/>
    </source>
</evidence>
<evidence type="ECO:0000256" key="1">
    <source>
        <dbReference type="SAM" id="MobiDB-lite"/>
    </source>
</evidence>
<organism evidence="2 3">
    <name type="scientific">Stylosanthes scabra</name>
    <dbReference type="NCBI Taxonomy" id="79078"/>
    <lineage>
        <taxon>Eukaryota</taxon>
        <taxon>Viridiplantae</taxon>
        <taxon>Streptophyta</taxon>
        <taxon>Embryophyta</taxon>
        <taxon>Tracheophyta</taxon>
        <taxon>Spermatophyta</taxon>
        <taxon>Magnoliopsida</taxon>
        <taxon>eudicotyledons</taxon>
        <taxon>Gunneridae</taxon>
        <taxon>Pentapetalae</taxon>
        <taxon>rosids</taxon>
        <taxon>fabids</taxon>
        <taxon>Fabales</taxon>
        <taxon>Fabaceae</taxon>
        <taxon>Papilionoideae</taxon>
        <taxon>50 kb inversion clade</taxon>
        <taxon>dalbergioids sensu lato</taxon>
        <taxon>Dalbergieae</taxon>
        <taxon>Pterocarpus clade</taxon>
        <taxon>Stylosanthes</taxon>
    </lineage>
</organism>
<feature type="non-terminal residue" evidence="2">
    <location>
        <position position="79"/>
    </location>
</feature>